<dbReference type="STRING" id="1871336.BBG48_02380"/>
<evidence type="ECO:0000256" key="1">
    <source>
        <dbReference type="ARBA" id="ARBA00004651"/>
    </source>
</evidence>
<accession>A0A371IJ09</accession>
<evidence type="ECO:0000256" key="3">
    <source>
        <dbReference type="ARBA" id="ARBA00022692"/>
    </source>
</evidence>
<protein>
    <recommendedName>
        <fullName evidence="9">FUSC family protein</fullName>
    </recommendedName>
</protein>
<keyword evidence="8" id="KW-1185">Reference proteome</keyword>
<reference evidence="7 8" key="1">
    <citation type="journal article" date="2016" name="Genome Announc.">
        <title>Draft Genome Sequence of Criibacterium bergeronii gen. nov., sp. nov., Strain CCRI-22567T, Isolated from a Vaginal Sample from a Woman with Bacterial Vaginosis.</title>
        <authorList>
            <person name="Maheux A.F."/>
            <person name="Berube E."/>
            <person name="Boudreau D.K."/>
            <person name="Raymond F."/>
            <person name="Corbeil J."/>
            <person name="Roy P.H."/>
            <person name="Boissinot M."/>
            <person name="Omar R.F."/>
        </authorList>
    </citation>
    <scope>NUCLEOTIDE SEQUENCE [LARGE SCALE GENOMIC DNA]</scope>
    <source>
        <strain evidence="7 8">CCRI-22567</strain>
    </source>
</reference>
<dbReference type="InterPro" id="IPR010343">
    <property type="entry name" value="ArAE_1"/>
</dbReference>
<evidence type="ECO:0000256" key="2">
    <source>
        <dbReference type="ARBA" id="ARBA00022475"/>
    </source>
</evidence>
<dbReference type="Proteomes" id="UP000093352">
    <property type="component" value="Unassembled WGS sequence"/>
</dbReference>
<evidence type="ECO:0000313" key="7">
    <source>
        <dbReference type="EMBL" id="RDY20467.1"/>
    </source>
</evidence>
<keyword evidence="4 6" id="KW-1133">Transmembrane helix</keyword>
<feature type="transmembrane region" description="Helical" evidence="6">
    <location>
        <begin position="111"/>
        <end position="128"/>
    </location>
</feature>
<feature type="transmembrane region" description="Helical" evidence="6">
    <location>
        <begin position="87"/>
        <end position="104"/>
    </location>
</feature>
<gene>
    <name evidence="7" type="ORF">BBG48_009955</name>
</gene>
<keyword evidence="5 6" id="KW-0472">Membrane</keyword>
<evidence type="ECO:0000313" key="8">
    <source>
        <dbReference type="Proteomes" id="UP000093352"/>
    </source>
</evidence>
<keyword evidence="2" id="KW-1003">Cell membrane</keyword>
<feature type="transmembrane region" description="Helical" evidence="6">
    <location>
        <begin position="58"/>
        <end position="75"/>
    </location>
</feature>
<dbReference type="GO" id="GO:0005886">
    <property type="term" value="C:plasma membrane"/>
    <property type="evidence" value="ECO:0007669"/>
    <property type="project" value="UniProtKB-SubCell"/>
</dbReference>
<evidence type="ECO:0000256" key="4">
    <source>
        <dbReference type="ARBA" id="ARBA00022989"/>
    </source>
</evidence>
<comment type="subcellular location">
    <subcellularLocation>
        <location evidence="1">Cell membrane</location>
        <topology evidence="1">Multi-pass membrane protein</topology>
    </subcellularLocation>
</comment>
<sequence>MKNYYEPFIGKRIIKTVVAVYISVMITKLMGGMPINSAISAFLALLPTLDDSYSYAKNRFAGTFLGGIFAMAFVFLTDFFDFELFTWYYYLLMSFLLIPIIKTGQLINHKFVSSACICFLIALLSYISQDDLKYAYVISRVVDTLVGVSVAVATNFVSPYHKDYCTLKEIDEAQKKKVAEEYDTGK</sequence>
<proteinExistence type="predicted"/>
<dbReference type="AlphaFoldDB" id="A0A371IJ09"/>
<dbReference type="EMBL" id="MBEW02000036">
    <property type="protein sequence ID" value="RDY20467.1"/>
    <property type="molecule type" value="Genomic_DNA"/>
</dbReference>
<feature type="transmembrane region" description="Helical" evidence="6">
    <location>
        <begin position="20"/>
        <end position="46"/>
    </location>
</feature>
<organism evidence="7 8">
    <name type="scientific">Criibacterium bergeronii</name>
    <dbReference type="NCBI Taxonomy" id="1871336"/>
    <lineage>
        <taxon>Bacteria</taxon>
        <taxon>Bacillati</taxon>
        <taxon>Bacillota</taxon>
        <taxon>Clostridia</taxon>
        <taxon>Peptostreptococcales</taxon>
        <taxon>Filifactoraceae</taxon>
        <taxon>Criibacterium</taxon>
    </lineage>
</organism>
<evidence type="ECO:0000256" key="6">
    <source>
        <dbReference type="SAM" id="Phobius"/>
    </source>
</evidence>
<dbReference type="Pfam" id="PF06081">
    <property type="entry name" value="ArAE_1"/>
    <property type="match status" value="1"/>
</dbReference>
<comment type="caution">
    <text evidence="7">The sequence shown here is derived from an EMBL/GenBank/DDBJ whole genome shotgun (WGS) entry which is preliminary data.</text>
</comment>
<dbReference type="RefSeq" id="WP_068912490.1">
    <property type="nucleotide sequence ID" value="NZ_MBEW02000036.1"/>
</dbReference>
<name>A0A371IJ09_9FIRM</name>
<evidence type="ECO:0008006" key="9">
    <source>
        <dbReference type="Google" id="ProtNLM"/>
    </source>
</evidence>
<keyword evidence="3 6" id="KW-0812">Transmembrane</keyword>
<evidence type="ECO:0000256" key="5">
    <source>
        <dbReference type="ARBA" id="ARBA00023136"/>
    </source>
</evidence>